<comment type="caution">
    <text evidence="1">The sequence shown here is derived from an EMBL/GenBank/DDBJ whole genome shotgun (WGS) entry which is preliminary data.</text>
</comment>
<proteinExistence type="predicted"/>
<sequence>MKSFKRVLETEEIKAIVDELYSQKSFQDTIDEITRDHEVKLSRYKVEVAESWTFSSQKTMKVLILSYSNGEVEMMYALQDNKEIVSFTLLLEQKIIAA</sequence>
<dbReference type="RefSeq" id="WP_087963210.1">
    <property type="nucleotide sequence ID" value="NZ_JBNTOG010000063.1"/>
</dbReference>
<accession>A0AAP7W4A3</accession>
<name>A0AAP7W4A3_BACMY</name>
<evidence type="ECO:0000313" key="2">
    <source>
        <dbReference type="Proteomes" id="UP000194131"/>
    </source>
</evidence>
<protein>
    <submittedName>
        <fullName evidence="1">Uncharacterized protein</fullName>
    </submittedName>
</protein>
<evidence type="ECO:0000313" key="1">
    <source>
        <dbReference type="EMBL" id="OSX89425.1"/>
    </source>
</evidence>
<organism evidence="1 2">
    <name type="scientific">Bacillus mycoides</name>
    <dbReference type="NCBI Taxonomy" id="1405"/>
    <lineage>
        <taxon>Bacteria</taxon>
        <taxon>Bacillati</taxon>
        <taxon>Bacillota</taxon>
        <taxon>Bacilli</taxon>
        <taxon>Bacillales</taxon>
        <taxon>Bacillaceae</taxon>
        <taxon>Bacillus</taxon>
        <taxon>Bacillus cereus group</taxon>
    </lineage>
</organism>
<dbReference type="EMBL" id="MRWU01000034">
    <property type="protein sequence ID" value="OSX89425.1"/>
    <property type="molecule type" value="Genomic_DNA"/>
</dbReference>
<gene>
    <name evidence="1" type="ORF">S3E15_03903</name>
</gene>
<dbReference type="AlphaFoldDB" id="A0AAP7W4A3"/>
<reference evidence="1 2" key="1">
    <citation type="submission" date="2016-12" db="EMBL/GenBank/DDBJ databases">
        <title>Genome Sequences of Twelve Sporeforming Bacillus Species Isolated from Foods.</title>
        <authorList>
            <person name="De Jong A."/>
            <person name="Holsappel S."/>
            <person name="Kuipers O.P."/>
        </authorList>
    </citation>
    <scope>NUCLEOTIDE SEQUENCE [LARGE SCALE GENOMIC DNA]</scope>
    <source>
        <strain evidence="1 2">S3E15</strain>
    </source>
</reference>
<dbReference type="Proteomes" id="UP000194131">
    <property type="component" value="Unassembled WGS sequence"/>
</dbReference>